<accession>A0A0G4FCI5</accession>
<keyword evidence="1" id="KW-0808">Transferase</keyword>
<evidence type="ECO:0000256" key="2">
    <source>
        <dbReference type="ARBA" id="ARBA00023315"/>
    </source>
</evidence>
<dbReference type="GO" id="GO:0016747">
    <property type="term" value="F:acyltransferase activity, transferring groups other than amino-acyl groups"/>
    <property type="evidence" value="ECO:0007669"/>
    <property type="project" value="InterPro"/>
</dbReference>
<keyword evidence="4" id="KW-0732">Signal</keyword>
<feature type="chain" id="PRO_5005188882" description="N-acetyltransferase domain-containing protein" evidence="4">
    <location>
        <begin position="26"/>
        <end position="242"/>
    </location>
</feature>
<dbReference type="InterPro" id="IPR000182">
    <property type="entry name" value="GNAT_dom"/>
</dbReference>
<proteinExistence type="predicted"/>
<evidence type="ECO:0000256" key="4">
    <source>
        <dbReference type="SAM" id="SignalP"/>
    </source>
</evidence>
<feature type="domain" description="N-acetyltransferase" evidence="5">
    <location>
        <begin position="74"/>
        <end position="242"/>
    </location>
</feature>
<dbReference type="InterPro" id="IPR016181">
    <property type="entry name" value="Acyl_CoA_acyltransferase"/>
</dbReference>
<evidence type="ECO:0000256" key="1">
    <source>
        <dbReference type="ARBA" id="ARBA00022679"/>
    </source>
</evidence>
<evidence type="ECO:0000313" key="6">
    <source>
        <dbReference type="EMBL" id="CEM10882.1"/>
    </source>
</evidence>
<dbReference type="PROSITE" id="PS51186">
    <property type="entry name" value="GNAT"/>
    <property type="match status" value="1"/>
</dbReference>
<dbReference type="Pfam" id="PF13420">
    <property type="entry name" value="Acetyltransf_4"/>
    <property type="match status" value="1"/>
</dbReference>
<feature type="region of interest" description="Disordered" evidence="3">
    <location>
        <begin position="27"/>
        <end position="56"/>
    </location>
</feature>
<dbReference type="SUPFAM" id="SSF55729">
    <property type="entry name" value="Acyl-CoA N-acyltransferases (Nat)"/>
    <property type="match status" value="1"/>
</dbReference>
<organism evidence="6">
    <name type="scientific">Chromera velia CCMP2878</name>
    <dbReference type="NCBI Taxonomy" id="1169474"/>
    <lineage>
        <taxon>Eukaryota</taxon>
        <taxon>Sar</taxon>
        <taxon>Alveolata</taxon>
        <taxon>Colpodellida</taxon>
        <taxon>Chromeraceae</taxon>
        <taxon>Chromera</taxon>
    </lineage>
</organism>
<dbReference type="AlphaFoldDB" id="A0A0G4FCI5"/>
<dbReference type="PANTHER" id="PTHR43072:SF23">
    <property type="entry name" value="UPF0039 PROTEIN C11D3.02C"/>
    <property type="match status" value="1"/>
</dbReference>
<evidence type="ECO:0000256" key="3">
    <source>
        <dbReference type="SAM" id="MobiDB-lite"/>
    </source>
</evidence>
<gene>
    <name evidence="6" type="ORF">Cvel_16335</name>
</gene>
<evidence type="ECO:0000259" key="5">
    <source>
        <dbReference type="PROSITE" id="PS51186"/>
    </source>
</evidence>
<dbReference type="EMBL" id="CDMZ01000279">
    <property type="protein sequence ID" value="CEM10882.1"/>
    <property type="molecule type" value="Genomic_DNA"/>
</dbReference>
<dbReference type="Gene3D" id="3.40.630.30">
    <property type="match status" value="1"/>
</dbReference>
<feature type="compositionally biased region" description="Low complexity" evidence="3">
    <location>
        <begin position="27"/>
        <end position="47"/>
    </location>
</feature>
<dbReference type="PANTHER" id="PTHR43072">
    <property type="entry name" value="N-ACETYLTRANSFERASE"/>
    <property type="match status" value="1"/>
</dbReference>
<sequence>MGPNTFLGTQGGSVVALVGLTCVSASSPSSASAGETGTASASSLTETVSASSESREVGLLPVSAGRHGKMGGDFEIRLGCLEDAGSIASIYNESIDRGDSTMDEQRKSAEDIRRWMGGMGSRERFLVAVSRETDALGKGKVIGWVVIKQYSDREGYRFACETSIYVTRGGTGGGVGSCLQAAAIRDCRELRYHHIVVRIFDSNRGSVKFHEKLGFETVGIQKEIGWKHGQWKDIRVMQLVLR</sequence>
<feature type="signal peptide" evidence="4">
    <location>
        <begin position="1"/>
        <end position="25"/>
    </location>
</feature>
<protein>
    <recommendedName>
        <fullName evidence="5">N-acetyltransferase domain-containing protein</fullName>
    </recommendedName>
</protein>
<keyword evidence="2" id="KW-0012">Acyltransferase</keyword>
<dbReference type="VEuPathDB" id="CryptoDB:Cvel_16335"/>
<reference evidence="6" key="1">
    <citation type="submission" date="2014-11" db="EMBL/GenBank/DDBJ databases">
        <authorList>
            <person name="Otto D Thomas"/>
            <person name="Naeem Raeece"/>
        </authorList>
    </citation>
    <scope>NUCLEOTIDE SEQUENCE</scope>
</reference>
<name>A0A0G4FCI5_9ALVE</name>